<dbReference type="Gene3D" id="3.40.50.720">
    <property type="entry name" value="NAD(P)-binding Rossmann-like Domain"/>
    <property type="match status" value="1"/>
</dbReference>
<dbReference type="PANTHER" id="PTHR43401:SF2">
    <property type="entry name" value="L-THREONINE 3-DEHYDROGENASE"/>
    <property type="match status" value="1"/>
</dbReference>
<keyword evidence="1" id="KW-0560">Oxidoreductase</keyword>
<dbReference type="EMBL" id="QKZL01000026">
    <property type="protein sequence ID" value="PZX12193.1"/>
    <property type="molecule type" value="Genomic_DNA"/>
</dbReference>
<gene>
    <name evidence="4" type="ORF">LX81_03733</name>
</gene>
<dbReference type="AlphaFoldDB" id="A0A2W7MXD6"/>
<dbReference type="InterPro" id="IPR036291">
    <property type="entry name" value="NAD(P)-bd_dom_sf"/>
</dbReference>
<dbReference type="InterPro" id="IPR011032">
    <property type="entry name" value="GroES-like_sf"/>
</dbReference>
<feature type="region of interest" description="Disordered" evidence="2">
    <location>
        <begin position="1"/>
        <end position="40"/>
    </location>
</feature>
<feature type="domain" description="Alcohol dehydrogenase-like N-terminal" evidence="3">
    <location>
        <begin position="43"/>
        <end position="135"/>
    </location>
</feature>
<dbReference type="OrthoDB" id="9787435at2"/>
<name>A0A2W7MXD6_9RHOB</name>
<dbReference type="GO" id="GO:0016491">
    <property type="term" value="F:oxidoreductase activity"/>
    <property type="evidence" value="ECO:0007669"/>
    <property type="project" value="UniProtKB-KW"/>
</dbReference>
<dbReference type="SUPFAM" id="SSF50129">
    <property type="entry name" value="GroES-like"/>
    <property type="match status" value="1"/>
</dbReference>
<proteinExistence type="predicted"/>
<protein>
    <submittedName>
        <fullName evidence="4">D-arabinose 1-dehydrogenase-like Zn-dependent alcohol dehydrogenase</fullName>
    </submittedName>
</protein>
<evidence type="ECO:0000313" key="5">
    <source>
        <dbReference type="Proteomes" id="UP000248916"/>
    </source>
</evidence>
<dbReference type="InterPro" id="IPR013154">
    <property type="entry name" value="ADH-like_N"/>
</dbReference>
<evidence type="ECO:0000256" key="1">
    <source>
        <dbReference type="ARBA" id="ARBA00023002"/>
    </source>
</evidence>
<evidence type="ECO:0000313" key="4">
    <source>
        <dbReference type="EMBL" id="PZX12193.1"/>
    </source>
</evidence>
<evidence type="ECO:0000259" key="3">
    <source>
        <dbReference type="Pfam" id="PF08240"/>
    </source>
</evidence>
<dbReference type="InterPro" id="IPR050129">
    <property type="entry name" value="Zn_alcohol_dh"/>
</dbReference>
<dbReference type="PANTHER" id="PTHR43401">
    <property type="entry name" value="L-THREONINE 3-DEHYDROGENASE"/>
    <property type="match status" value="1"/>
</dbReference>
<dbReference type="Proteomes" id="UP000248916">
    <property type="component" value="Unassembled WGS sequence"/>
</dbReference>
<dbReference type="Pfam" id="PF08240">
    <property type="entry name" value="ADH_N"/>
    <property type="match status" value="1"/>
</dbReference>
<organism evidence="4 5">
    <name type="scientific">Palleronia aestuarii</name>
    <dbReference type="NCBI Taxonomy" id="568105"/>
    <lineage>
        <taxon>Bacteria</taxon>
        <taxon>Pseudomonadati</taxon>
        <taxon>Pseudomonadota</taxon>
        <taxon>Alphaproteobacteria</taxon>
        <taxon>Rhodobacterales</taxon>
        <taxon>Roseobacteraceae</taxon>
        <taxon>Palleronia</taxon>
    </lineage>
</organism>
<comment type="caution">
    <text evidence="4">The sequence shown here is derived from an EMBL/GenBank/DDBJ whole genome shotgun (WGS) entry which is preliminary data.</text>
</comment>
<dbReference type="Gene3D" id="3.90.180.10">
    <property type="entry name" value="Medium-chain alcohol dehydrogenases, catalytic domain"/>
    <property type="match status" value="2"/>
</dbReference>
<keyword evidence="5" id="KW-1185">Reference proteome</keyword>
<accession>A0A2W7MXD6</accession>
<reference evidence="4 5" key="1">
    <citation type="submission" date="2018-06" db="EMBL/GenBank/DDBJ databases">
        <title>Genomic Encyclopedia of Archaeal and Bacterial Type Strains, Phase II (KMG-II): from individual species to whole genera.</title>
        <authorList>
            <person name="Goeker M."/>
        </authorList>
    </citation>
    <scope>NUCLEOTIDE SEQUENCE [LARGE SCALE GENOMIC DNA]</scope>
    <source>
        <strain evidence="4 5">DSM 22009</strain>
    </source>
</reference>
<evidence type="ECO:0000256" key="2">
    <source>
        <dbReference type="SAM" id="MobiDB-lite"/>
    </source>
</evidence>
<dbReference type="SUPFAM" id="SSF51735">
    <property type="entry name" value="NAD(P)-binding Rossmann-fold domains"/>
    <property type="match status" value="1"/>
</dbReference>
<sequence>MHPTDKPSLGETRGNRHWPHRGGTLSDLSKSDPETLPLTAPAPGEIVARVEAASICSSDLKIMHMGGDHPLFQDGEIETVLGHEMCLRVVSVGEDRTGRFRPGQRLGLQPAMRIDGARRIVGMHLPGGFAQYIRLGGEVIDGDYLFDLPEAPSAAELALLEPYGCVERAWAPNARRELKSGGRALVVCGPGAARFRLPDVPAWLEVTLIGEMPDWLESQPRRLGAISELDGGTFDDILALGEIGAEILSKLVERMNRGGVLLIGRSGDTAGPVGIDPARVHYDMLSFLGTIADDLSTALRPERQRFDVRPGGAALVFGAGGAMGRMHVHRLLQLKDGPALVIATTRKGARLKAIREDFEPLARAAGRRLEVFEPDAIAEACAALAPRGLDDATVVAPDPDAVARVATLMADDGLLSVFAGFPFGRRVPIQLSKVATGSFRLTGSTGCTVEDMRGVLRRVEAGELSLLHNLKAVAGLDALPQAMRAVTDGAVSGKIAIFPHAPDMGLTILEDRWTAAREVGLTG</sequence>
<dbReference type="RefSeq" id="WP_111538757.1">
    <property type="nucleotide sequence ID" value="NZ_QKZL01000026.1"/>
</dbReference>